<comment type="similarity">
    <text evidence="1">Belongs to the bacterial ribosomal protein bL9 family.</text>
</comment>
<dbReference type="EMBL" id="JACGCM010001026">
    <property type="protein sequence ID" value="KAF6162490.1"/>
    <property type="molecule type" value="Genomic_DNA"/>
</dbReference>
<dbReference type="SUPFAM" id="SSF55653">
    <property type="entry name" value="Ribosomal protein L9 C-domain"/>
    <property type="match status" value="1"/>
</dbReference>
<evidence type="ECO:0000313" key="7">
    <source>
        <dbReference type="EMBL" id="KAF6162490.1"/>
    </source>
</evidence>
<name>A0A7J7N640_9MAGN</name>
<evidence type="ECO:0000256" key="4">
    <source>
        <dbReference type="ARBA" id="ARBA00031047"/>
    </source>
</evidence>
<gene>
    <name evidence="7" type="ORF">GIB67_026328</name>
</gene>
<dbReference type="Pfam" id="PF01281">
    <property type="entry name" value="Ribosomal_L9_N"/>
    <property type="match status" value="1"/>
</dbReference>
<dbReference type="InterPro" id="IPR000244">
    <property type="entry name" value="Ribosomal_bL9"/>
</dbReference>
<keyword evidence="8" id="KW-1185">Reference proteome</keyword>
<feature type="domain" description="Ribosomal protein L9" evidence="6">
    <location>
        <begin position="43"/>
        <end position="79"/>
    </location>
</feature>
<dbReference type="Proteomes" id="UP000541444">
    <property type="component" value="Unassembled WGS sequence"/>
</dbReference>
<evidence type="ECO:0000259" key="6">
    <source>
        <dbReference type="Pfam" id="PF01281"/>
    </source>
</evidence>
<dbReference type="AlphaFoldDB" id="A0A7J7N640"/>
<proteinExistence type="inferred from homology"/>
<evidence type="ECO:0000256" key="3">
    <source>
        <dbReference type="ARBA" id="ARBA00023274"/>
    </source>
</evidence>
<dbReference type="GO" id="GO:0003735">
    <property type="term" value="F:structural constituent of ribosome"/>
    <property type="evidence" value="ECO:0007669"/>
    <property type="project" value="InterPro"/>
</dbReference>
<sequence>MTHIQCGRNILRQLVKDQGLQRLGSVTNPVIFVGQGLRYRMLEVILTKSHEKLGKAGETVKVAPGYFRNHLMPKFLAVPNIDKYAYLVKKHCKLDQDEKEEIVVVVVPKTIEDKMKEYKTAANRLENARLVLRRQIKSTSSPNELRSPVTKDELALEIARQLCVNLEPDNLYLPSPLSSFGEFEVRLLLPKSIPLPEGKSCWVLNVKVRRR</sequence>
<dbReference type="InterPro" id="IPR036935">
    <property type="entry name" value="Ribosomal_bL9_N_sf"/>
</dbReference>
<keyword evidence="2" id="KW-0689">Ribosomal protein</keyword>
<evidence type="ECO:0000313" key="8">
    <source>
        <dbReference type="Proteomes" id="UP000541444"/>
    </source>
</evidence>
<dbReference type="InterPro" id="IPR036791">
    <property type="entry name" value="Ribosomal_bL9_C_sf"/>
</dbReference>
<reference evidence="7 8" key="1">
    <citation type="journal article" date="2020" name="IScience">
        <title>Genome Sequencing of the Endangered Kingdonia uniflora (Circaeasteraceae, Ranunculales) Reveals Potential Mechanisms of Evolutionary Specialization.</title>
        <authorList>
            <person name="Sun Y."/>
            <person name="Deng T."/>
            <person name="Zhang A."/>
            <person name="Moore M.J."/>
            <person name="Landis J.B."/>
            <person name="Lin N."/>
            <person name="Zhang H."/>
            <person name="Zhang X."/>
            <person name="Huang J."/>
            <person name="Zhang X."/>
            <person name="Sun H."/>
            <person name="Wang H."/>
        </authorList>
    </citation>
    <scope>NUCLEOTIDE SEQUENCE [LARGE SCALE GENOMIC DNA]</scope>
    <source>
        <strain evidence="7">TB1705</strain>
        <tissue evidence="7">Leaf</tissue>
    </source>
</reference>
<dbReference type="InterPro" id="IPR009027">
    <property type="entry name" value="Ribosomal_bL9/RNase_H1_N"/>
</dbReference>
<accession>A0A7J7N640</accession>
<evidence type="ECO:0000256" key="1">
    <source>
        <dbReference type="ARBA" id="ARBA00010605"/>
    </source>
</evidence>
<dbReference type="InterPro" id="IPR020070">
    <property type="entry name" value="Ribosomal_bL9_N"/>
</dbReference>
<dbReference type="GO" id="GO:1990904">
    <property type="term" value="C:ribonucleoprotein complex"/>
    <property type="evidence" value="ECO:0007669"/>
    <property type="project" value="UniProtKB-KW"/>
</dbReference>
<dbReference type="GO" id="GO:0006412">
    <property type="term" value="P:translation"/>
    <property type="evidence" value="ECO:0007669"/>
    <property type="project" value="InterPro"/>
</dbReference>
<dbReference type="SUPFAM" id="SSF55658">
    <property type="entry name" value="L9 N-domain-like"/>
    <property type="match status" value="1"/>
</dbReference>
<protein>
    <recommendedName>
        <fullName evidence="5">Large ribosomal subunit protein bL9c</fullName>
    </recommendedName>
    <alternativeName>
        <fullName evidence="4">CL9</fullName>
    </alternativeName>
</protein>
<dbReference type="OrthoDB" id="5555409at2759"/>
<dbReference type="GO" id="GO:0005840">
    <property type="term" value="C:ribosome"/>
    <property type="evidence" value="ECO:0007669"/>
    <property type="project" value="UniProtKB-KW"/>
</dbReference>
<comment type="caution">
    <text evidence="7">The sequence shown here is derived from an EMBL/GenBank/DDBJ whole genome shotgun (WGS) entry which is preliminary data.</text>
</comment>
<dbReference type="Gene3D" id="3.40.5.10">
    <property type="entry name" value="Ribosomal protein L9, N-terminal domain"/>
    <property type="match status" value="1"/>
</dbReference>
<keyword evidence="3" id="KW-0687">Ribonucleoprotein</keyword>
<evidence type="ECO:0000256" key="5">
    <source>
        <dbReference type="ARBA" id="ARBA00035193"/>
    </source>
</evidence>
<dbReference type="PANTHER" id="PTHR21368">
    <property type="entry name" value="50S RIBOSOMAL PROTEIN L9"/>
    <property type="match status" value="1"/>
</dbReference>
<organism evidence="7 8">
    <name type="scientific">Kingdonia uniflora</name>
    <dbReference type="NCBI Taxonomy" id="39325"/>
    <lineage>
        <taxon>Eukaryota</taxon>
        <taxon>Viridiplantae</taxon>
        <taxon>Streptophyta</taxon>
        <taxon>Embryophyta</taxon>
        <taxon>Tracheophyta</taxon>
        <taxon>Spermatophyta</taxon>
        <taxon>Magnoliopsida</taxon>
        <taxon>Ranunculales</taxon>
        <taxon>Circaeasteraceae</taxon>
        <taxon>Kingdonia</taxon>
    </lineage>
</organism>
<evidence type="ECO:0000256" key="2">
    <source>
        <dbReference type="ARBA" id="ARBA00022980"/>
    </source>
</evidence>